<keyword evidence="1" id="KW-1133">Transmembrane helix</keyword>
<keyword evidence="3" id="KW-1185">Reference proteome</keyword>
<evidence type="ECO:0000313" key="2">
    <source>
        <dbReference type="EMBL" id="EOY20513.1"/>
    </source>
</evidence>
<dbReference type="AlphaFoldDB" id="S1RU61"/>
<feature type="transmembrane region" description="Helical" evidence="1">
    <location>
        <begin position="112"/>
        <end position="135"/>
    </location>
</feature>
<evidence type="ECO:0000313" key="3">
    <source>
        <dbReference type="Proteomes" id="UP000026915"/>
    </source>
</evidence>
<reference evidence="2 3" key="1">
    <citation type="journal article" date="2013" name="Genome Biol.">
        <title>The genome sequence of the most widely cultivated cacao type and its use to identify candidate genes regulating pod color.</title>
        <authorList>
            <person name="Motamayor J.C."/>
            <person name="Mockaitis K."/>
            <person name="Schmutz J."/>
            <person name="Haiminen N."/>
            <person name="Iii D.L."/>
            <person name="Cornejo O."/>
            <person name="Findley S.D."/>
            <person name="Zheng P."/>
            <person name="Utro F."/>
            <person name="Royaert S."/>
            <person name="Saski C."/>
            <person name="Jenkins J."/>
            <person name="Podicheti R."/>
            <person name="Zhao M."/>
            <person name="Scheffler B.E."/>
            <person name="Stack J.C."/>
            <person name="Feltus F.A."/>
            <person name="Mustiga G.M."/>
            <person name="Amores F."/>
            <person name="Phillips W."/>
            <person name="Marelli J.P."/>
            <person name="May G.D."/>
            <person name="Shapiro H."/>
            <person name="Ma J."/>
            <person name="Bustamante C.D."/>
            <person name="Schnell R.J."/>
            <person name="Main D."/>
            <person name="Gilbert D."/>
            <person name="Parida L."/>
            <person name="Kuhn D.N."/>
        </authorList>
    </citation>
    <scope>NUCLEOTIDE SEQUENCE [LARGE SCALE GENOMIC DNA]</scope>
    <source>
        <strain evidence="3">cv. Matina 1-6</strain>
    </source>
</reference>
<dbReference type="EMBL" id="KE133516">
    <property type="protein sequence ID" value="EOY20513.1"/>
    <property type="molecule type" value="Genomic_DNA"/>
</dbReference>
<keyword evidence="1" id="KW-0472">Membrane</keyword>
<keyword evidence="1" id="KW-0812">Transmembrane</keyword>
<dbReference type="InParanoid" id="S1RU61"/>
<accession>S1RU61</accession>
<dbReference type="Proteomes" id="UP000026915">
    <property type="component" value="Unassembled WGS sequence"/>
</dbReference>
<protein>
    <submittedName>
        <fullName evidence="2">Uncharacterized protein</fullName>
    </submittedName>
</protein>
<organism evidence="2 3">
    <name type="scientific">Theobroma cacao</name>
    <name type="common">Cacao</name>
    <name type="synonym">Cocoa</name>
    <dbReference type="NCBI Taxonomy" id="3641"/>
    <lineage>
        <taxon>Eukaryota</taxon>
        <taxon>Viridiplantae</taxon>
        <taxon>Streptophyta</taxon>
        <taxon>Embryophyta</taxon>
        <taxon>Tracheophyta</taxon>
        <taxon>Spermatophyta</taxon>
        <taxon>Magnoliopsida</taxon>
        <taxon>eudicotyledons</taxon>
        <taxon>Gunneridae</taxon>
        <taxon>Pentapetalae</taxon>
        <taxon>rosids</taxon>
        <taxon>malvids</taxon>
        <taxon>Malvales</taxon>
        <taxon>Malvaceae</taxon>
        <taxon>Byttnerioideae</taxon>
        <taxon>Theobroma</taxon>
    </lineage>
</organism>
<evidence type="ECO:0000256" key="1">
    <source>
        <dbReference type="SAM" id="Phobius"/>
    </source>
</evidence>
<name>S1RU61_THECC</name>
<proteinExistence type="predicted"/>
<dbReference type="HOGENOM" id="CLU_151585_0_0_1"/>
<sequence length="142" mass="16600">MLKNRWPSRVTLSSICHLIEEGIHFIFQWWMCPDRCGRISDITSEVEKAIPSLFSRETGISLSLLRDSSPVIKSSFEWNEMLPVFHVIQLLHKRECTNSLVRLFGGRSSSYFYVYVWICFLVVVVIVVFLTKYMFVPSFVLL</sequence>
<gene>
    <name evidence="2" type="ORF">TCM_046148</name>
</gene>
<dbReference type="Gramene" id="EOY20513">
    <property type="protein sequence ID" value="EOY20513"/>
    <property type="gene ID" value="TCM_046148"/>
</dbReference>